<dbReference type="EMBL" id="CM001217">
    <property type="protein sequence ID" value="KEH42638.1"/>
    <property type="molecule type" value="Genomic_DNA"/>
</dbReference>
<proteinExistence type="predicted"/>
<reference evidence="2" key="3">
    <citation type="submission" date="2015-04" db="UniProtKB">
        <authorList>
            <consortium name="EnsemblPlants"/>
        </authorList>
    </citation>
    <scope>IDENTIFICATION</scope>
    <source>
        <strain evidence="2">cv. Jemalong A17</strain>
    </source>
</reference>
<dbReference type="Proteomes" id="UP000002051">
    <property type="component" value="Unassembled WGS sequence"/>
</dbReference>
<evidence type="ECO:0000313" key="3">
    <source>
        <dbReference type="Proteomes" id="UP000002051"/>
    </source>
</evidence>
<accession>A0A072VMH8</accession>
<gene>
    <name evidence="1" type="ordered locus">MTR_1g072305</name>
</gene>
<organism evidence="1 3">
    <name type="scientific">Medicago truncatula</name>
    <name type="common">Barrel medic</name>
    <name type="synonym">Medicago tribuloides</name>
    <dbReference type="NCBI Taxonomy" id="3880"/>
    <lineage>
        <taxon>Eukaryota</taxon>
        <taxon>Viridiplantae</taxon>
        <taxon>Streptophyta</taxon>
        <taxon>Embryophyta</taxon>
        <taxon>Tracheophyta</taxon>
        <taxon>Spermatophyta</taxon>
        <taxon>Magnoliopsida</taxon>
        <taxon>eudicotyledons</taxon>
        <taxon>Gunneridae</taxon>
        <taxon>Pentapetalae</taxon>
        <taxon>rosids</taxon>
        <taxon>fabids</taxon>
        <taxon>Fabales</taxon>
        <taxon>Fabaceae</taxon>
        <taxon>Papilionoideae</taxon>
        <taxon>50 kb inversion clade</taxon>
        <taxon>NPAAA clade</taxon>
        <taxon>Hologalegina</taxon>
        <taxon>IRL clade</taxon>
        <taxon>Trifolieae</taxon>
        <taxon>Medicago</taxon>
    </lineage>
</organism>
<evidence type="ECO:0000313" key="1">
    <source>
        <dbReference type="EMBL" id="KEH42638.1"/>
    </source>
</evidence>
<name>A0A072VMH8_MEDTR</name>
<reference evidence="1 3" key="2">
    <citation type="journal article" date="2014" name="BMC Genomics">
        <title>An improved genome release (version Mt4.0) for the model legume Medicago truncatula.</title>
        <authorList>
            <person name="Tang H."/>
            <person name="Krishnakumar V."/>
            <person name="Bidwell S."/>
            <person name="Rosen B."/>
            <person name="Chan A."/>
            <person name="Zhou S."/>
            <person name="Gentzbittel L."/>
            <person name="Childs K.L."/>
            <person name="Yandell M."/>
            <person name="Gundlach H."/>
            <person name="Mayer K.F."/>
            <person name="Schwartz D.C."/>
            <person name="Town C.D."/>
        </authorList>
    </citation>
    <scope>GENOME REANNOTATION</scope>
    <source>
        <strain evidence="1">A17</strain>
        <strain evidence="2 3">cv. Jemalong A17</strain>
    </source>
</reference>
<dbReference type="EnsemblPlants" id="KEH42638">
    <property type="protein sequence ID" value="KEH42638"/>
    <property type="gene ID" value="MTR_1g072305"/>
</dbReference>
<keyword evidence="3" id="KW-1185">Reference proteome</keyword>
<evidence type="ECO:0000313" key="2">
    <source>
        <dbReference type="EnsemblPlants" id="KEH42638"/>
    </source>
</evidence>
<reference evidence="1 3" key="1">
    <citation type="journal article" date="2011" name="Nature">
        <title>The Medicago genome provides insight into the evolution of rhizobial symbioses.</title>
        <authorList>
            <person name="Young N.D."/>
            <person name="Debelle F."/>
            <person name="Oldroyd G.E."/>
            <person name="Geurts R."/>
            <person name="Cannon S.B."/>
            <person name="Udvardi M.K."/>
            <person name="Benedito V.A."/>
            <person name="Mayer K.F."/>
            <person name="Gouzy J."/>
            <person name="Schoof H."/>
            <person name="Van de Peer Y."/>
            <person name="Proost S."/>
            <person name="Cook D.R."/>
            <person name="Meyers B.C."/>
            <person name="Spannagl M."/>
            <person name="Cheung F."/>
            <person name="De Mita S."/>
            <person name="Krishnakumar V."/>
            <person name="Gundlach H."/>
            <person name="Zhou S."/>
            <person name="Mudge J."/>
            <person name="Bharti A.K."/>
            <person name="Murray J.D."/>
            <person name="Naoumkina M.A."/>
            <person name="Rosen B."/>
            <person name="Silverstein K.A."/>
            <person name="Tang H."/>
            <person name="Rombauts S."/>
            <person name="Zhao P.X."/>
            <person name="Zhou P."/>
            <person name="Barbe V."/>
            <person name="Bardou P."/>
            <person name="Bechner M."/>
            <person name="Bellec A."/>
            <person name="Berger A."/>
            <person name="Berges H."/>
            <person name="Bidwell S."/>
            <person name="Bisseling T."/>
            <person name="Choisne N."/>
            <person name="Couloux A."/>
            <person name="Denny R."/>
            <person name="Deshpande S."/>
            <person name="Dai X."/>
            <person name="Doyle J.J."/>
            <person name="Dudez A.M."/>
            <person name="Farmer A.D."/>
            <person name="Fouteau S."/>
            <person name="Franken C."/>
            <person name="Gibelin C."/>
            <person name="Gish J."/>
            <person name="Goldstein S."/>
            <person name="Gonzalez A.J."/>
            <person name="Green P.J."/>
            <person name="Hallab A."/>
            <person name="Hartog M."/>
            <person name="Hua A."/>
            <person name="Humphray S.J."/>
            <person name="Jeong D.H."/>
            <person name="Jing Y."/>
            <person name="Jocker A."/>
            <person name="Kenton S.M."/>
            <person name="Kim D.J."/>
            <person name="Klee K."/>
            <person name="Lai H."/>
            <person name="Lang C."/>
            <person name="Lin S."/>
            <person name="Macmil S.L."/>
            <person name="Magdelenat G."/>
            <person name="Matthews L."/>
            <person name="McCorrison J."/>
            <person name="Monaghan E.L."/>
            <person name="Mun J.H."/>
            <person name="Najar F.Z."/>
            <person name="Nicholson C."/>
            <person name="Noirot C."/>
            <person name="O'Bleness M."/>
            <person name="Paule C.R."/>
            <person name="Poulain J."/>
            <person name="Prion F."/>
            <person name="Qin B."/>
            <person name="Qu C."/>
            <person name="Retzel E.F."/>
            <person name="Riddle C."/>
            <person name="Sallet E."/>
            <person name="Samain S."/>
            <person name="Samson N."/>
            <person name="Sanders I."/>
            <person name="Saurat O."/>
            <person name="Scarpelli C."/>
            <person name="Schiex T."/>
            <person name="Segurens B."/>
            <person name="Severin A.J."/>
            <person name="Sherrier D.J."/>
            <person name="Shi R."/>
            <person name="Sims S."/>
            <person name="Singer S.R."/>
            <person name="Sinharoy S."/>
            <person name="Sterck L."/>
            <person name="Viollet A."/>
            <person name="Wang B.B."/>
            <person name="Wang K."/>
            <person name="Wang M."/>
            <person name="Wang X."/>
            <person name="Warfsmann J."/>
            <person name="Weissenbach J."/>
            <person name="White D.D."/>
            <person name="White J.D."/>
            <person name="Wiley G.B."/>
            <person name="Wincker P."/>
            <person name="Xing Y."/>
            <person name="Yang L."/>
            <person name="Yao Z."/>
            <person name="Ying F."/>
            <person name="Zhai J."/>
            <person name="Zhou L."/>
            <person name="Zuber A."/>
            <person name="Denarie J."/>
            <person name="Dixon R.A."/>
            <person name="May G.D."/>
            <person name="Schwartz D.C."/>
            <person name="Rogers J."/>
            <person name="Quetier F."/>
            <person name="Town C.D."/>
            <person name="Roe B.A."/>
        </authorList>
    </citation>
    <scope>NUCLEOTIDE SEQUENCE [LARGE SCALE GENOMIC DNA]</scope>
    <source>
        <strain evidence="1">A17</strain>
        <strain evidence="2 3">cv. Jemalong A17</strain>
    </source>
</reference>
<dbReference type="AlphaFoldDB" id="A0A072VMH8"/>
<dbReference type="HOGENOM" id="CLU_2486719_0_0_1"/>
<sequence length="87" mass="9261">MATTMNLLYVGGELGEGVQYKGLQKSTNNPIPNLTRVAIMATRTDEGIIVIKVDSTANLNLSILLGKGSSTVESSLTAEITIMILQH</sequence>
<protein>
    <submittedName>
        <fullName evidence="1 2">Uncharacterized protein</fullName>
    </submittedName>
</protein>